<dbReference type="InterPro" id="IPR022009">
    <property type="entry name" value="Resctriction_endonuc_II_NotI"/>
</dbReference>
<sequence length="176" mass="20253">MDASELEWCAVEIQALYFSGDKMCSEFEAYASAPSPVLFPNGRRRPDYRSSGPKRLAPQLDVKVPVLRNWGKRISIVIDRFFYDNMNTLVDAYPRARNDQERIDNSEVAWFIVDYDEAMKMKKSTVVFTTLESSRSALNATEPLSKVDFIRELRQVIDNPSRSNRVFKASEQAARK</sequence>
<dbReference type="EMBL" id="CAADFJ010000056">
    <property type="protein sequence ID" value="VFK00996.1"/>
    <property type="molecule type" value="Genomic_DNA"/>
</dbReference>
<evidence type="ECO:0000313" key="3">
    <source>
        <dbReference type="EMBL" id="VFJ94498.1"/>
    </source>
</evidence>
<organism evidence="2">
    <name type="scientific">Candidatus Kentrum eta</name>
    <dbReference type="NCBI Taxonomy" id="2126337"/>
    <lineage>
        <taxon>Bacteria</taxon>
        <taxon>Pseudomonadati</taxon>
        <taxon>Pseudomonadota</taxon>
        <taxon>Gammaproteobacteria</taxon>
        <taxon>Candidatus Kentrum</taxon>
    </lineage>
</organism>
<proteinExistence type="predicted"/>
<dbReference type="GO" id="GO:0004519">
    <property type="term" value="F:endonuclease activity"/>
    <property type="evidence" value="ECO:0007669"/>
    <property type="project" value="UniProtKB-KW"/>
</dbReference>
<evidence type="ECO:0000313" key="2">
    <source>
        <dbReference type="EMBL" id="VFJ93783.1"/>
    </source>
</evidence>
<feature type="domain" description="Restriction endonuclease type II NotI" evidence="1">
    <location>
        <begin position="4"/>
        <end position="120"/>
    </location>
</feature>
<dbReference type="EMBL" id="CAADFG010000061">
    <property type="protein sequence ID" value="VFJ93783.1"/>
    <property type="molecule type" value="Genomic_DNA"/>
</dbReference>
<evidence type="ECO:0000259" key="1">
    <source>
        <dbReference type="Pfam" id="PF12183"/>
    </source>
</evidence>
<dbReference type="EMBL" id="CAADFI010000062">
    <property type="protein sequence ID" value="VFJ94498.1"/>
    <property type="molecule type" value="Genomic_DNA"/>
</dbReference>
<accession>A0A450UMP1</accession>
<gene>
    <name evidence="2" type="ORF">BECKH772A_GA0070896_1006114</name>
    <name evidence="3" type="ORF">BECKH772B_GA0070898_1006214</name>
    <name evidence="4" type="ORF">BECKH772C_GA0070978_1005614</name>
</gene>
<keyword evidence="2" id="KW-0378">Hydrolase</keyword>
<reference evidence="2" key="1">
    <citation type="submission" date="2019-02" db="EMBL/GenBank/DDBJ databases">
        <authorList>
            <person name="Gruber-Vodicka R. H."/>
            <person name="Seah K. B. B."/>
        </authorList>
    </citation>
    <scope>NUCLEOTIDE SEQUENCE</scope>
    <source>
        <strain evidence="4">BECK_SA2B12</strain>
        <strain evidence="2">BECK_SA2B15</strain>
        <strain evidence="3">BECK_SA2B20</strain>
    </source>
</reference>
<evidence type="ECO:0000313" key="4">
    <source>
        <dbReference type="EMBL" id="VFK00996.1"/>
    </source>
</evidence>
<keyword evidence="2" id="KW-0255">Endonuclease</keyword>
<protein>
    <submittedName>
        <fullName evidence="2">Restriction endonuclease NotI</fullName>
    </submittedName>
</protein>
<dbReference type="AlphaFoldDB" id="A0A450UMP1"/>
<name>A0A450UMP1_9GAMM</name>
<dbReference type="Pfam" id="PF12183">
    <property type="entry name" value="NotI"/>
    <property type="match status" value="1"/>
</dbReference>
<keyword evidence="2" id="KW-0540">Nuclease</keyword>